<evidence type="ECO:0000313" key="7">
    <source>
        <dbReference type="Ensembl" id="ENSATEP00000025221.1"/>
    </source>
</evidence>
<dbReference type="GO" id="GO:0005125">
    <property type="term" value="F:cytokine activity"/>
    <property type="evidence" value="ECO:0007669"/>
    <property type="project" value="UniProtKB-KW"/>
</dbReference>
<dbReference type="GeneID" id="113160583"/>
<evidence type="ECO:0000259" key="6">
    <source>
        <dbReference type="PROSITE" id="PS50049"/>
    </source>
</evidence>
<dbReference type="PROSITE" id="PS50049">
    <property type="entry name" value="THD_2"/>
    <property type="match status" value="1"/>
</dbReference>
<keyword evidence="4 5" id="KW-0472">Membrane</keyword>
<dbReference type="FunCoup" id="A0A3Q1K3J2">
    <property type="interactions" value="1016"/>
</dbReference>
<dbReference type="InParanoid" id="A0A3Q1K3J2"/>
<evidence type="ECO:0000256" key="3">
    <source>
        <dbReference type="ARBA" id="ARBA00022514"/>
    </source>
</evidence>
<dbReference type="GO" id="GO:0006955">
    <property type="term" value="P:immune response"/>
    <property type="evidence" value="ECO:0007669"/>
    <property type="project" value="InterPro"/>
</dbReference>
<dbReference type="InterPro" id="IPR006052">
    <property type="entry name" value="TNF_dom"/>
</dbReference>
<reference evidence="7" key="2">
    <citation type="submission" date="2025-08" db="UniProtKB">
        <authorList>
            <consortium name="Ensembl"/>
        </authorList>
    </citation>
    <scope>IDENTIFICATION</scope>
</reference>
<evidence type="ECO:0000256" key="2">
    <source>
        <dbReference type="ARBA" id="ARBA00008670"/>
    </source>
</evidence>
<dbReference type="PANTHER" id="PTHR11471:SF57">
    <property type="entry name" value="CD154"/>
    <property type="match status" value="1"/>
</dbReference>
<dbReference type="OMA" id="QLSVWVQ"/>
<name>A0A3Q1K3J2_ANATE</name>
<reference evidence="7" key="1">
    <citation type="submission" date="2021-04" db="EMBL/GenBank/DDBJ databases">
        <authorList>
            <consortium name="Wellcome Sanger Institute Data Sharing"/>
        </authorList>
    </citation>
    <scope>NUCLEOTIDE SEQUENCE [LARGE SCALE GENOMIC DNA]</scope>
</reference>
<accession>A0A3Q1K3J2</accession>
<dbReference type="GO" id="GO:0016020">
    <property type="term" value="C:membrane"/>
    <property type="evidence" value="ECO:0007669"/>
    <property type="project" value="UniProtKB-SubCell"/>
</dbReference>
<dbReference type="PANTHER" id="PTHR11471">
    <property type="entry name" value="TUMOR NECROSIS FACTOR FAMILY MEMBER"/>
    <property type="match status" value="1"/>
</dbReference>
<dbReference type="RefSeq" id="XP_026213690.1">
    <property type="nucleotide sequence ID" value="XM_026357905.1"/>
</dbReference>
<dbReference type="Proteomes" id="UP000265040">
    <property type="component" value="Chromosome 10"/>
</dbReference>
<organism evidence="7 8">
    <name type="scientific">Anabas testudineus</name>
    <name type="common">Climbing perch</name>
    <name type="synonym">Anthias testudineus</name>
    <dbReference type="NCBI Taxonomy" id="64144"/>
    <lineage>
        <taxon>Eukaryota</taxon>
        <taxon>Metazoa</taxon>
        <taxon>Chordata</taxon>
        <taxon>Craniata</taxon>
        <taxon>Vertebrata</taxon>
        <taxon>Euteleostomi</taxon>
        <taxon>Actinopterygii</taxon>
        <taxon>Neopterygii</taxon>
        <taxon>Teleostei</taxon>
        <taxon>Neoteleostei</taxon>
        <taxon>Acanthomorphata</taxon>
        <taxon>Anabantaria</taxon>
        <taxon>Anabantiformes</taxon>
        <taxon>Anabantoidei</taxon>
        <taxon>Anabantidae</taxon>
        <taxon>Anabas</taxon>
    </lineage>
</organism>
<protein>
    <recommendedName>
        <fullName evidence="6">THD domain-containing protein</fullName>
    </recommendedName>
</protein>
<feature type="domain" description="THD" evidence="6">
    <location>
        <begin position="91"/>
        <end position="228"/>
    </location>
</feature>
<comment type="similarity">
    <text evidence="2">Belongs to the tumor necrosis factor family.</text>
</comment>
<evidence type="ECO:0000256" key="1">
    <source>
        <dbReference type="ARBA" id="ARBA00004370"/>
    </source>
</evidence>
<dbReference type="GO" id="GO:0005164">
    <property type="term" value="F:tumor necrosis factor receptor binding"/>
    <property type="evidence" value="ECO:0007669"/>
    <property type="project" value="InterPro"/>
</dbReference>
<dbReference type="GeneTree" id="ENSGT00510000051633"/>
<dbReference type="Pfam" id="PF00229">
    <property type="entry name" value="TNF"/>
    <property type="match status" value="1"/>
</dbReference>
<dbReference type="AlphaFoldDB" id="A0A3Q1K3J2"/>
<dbReference type="Gene3D" id="2.60.120.40">
    <property type="match status" value="1"/>
</dbReference>
<dbReference type="STRING" id="64144.ENSATEP00000025221"/>
<gene>
    <name evidence="7" type="primary">CD40LG</name>
</gene>
<dbReference type="SUPFAM" id="SSF49842">
    <property type="entry name" value="TNF-like"/>
    <property type="match status" value="1"/>
</dbReference>
<keyword evidence="8" id="KW-1185">Reference proteome</keyword>
<keyword evidence="3" id="KW-0202">Cytokine</keyword>
<dbReference type="InterPro" id="IPR008983">
    <property type="entry name" value="Tumour_necrosis_fac-like_dom"/>
</dbReference>
<evidence type="ECO:0000313" key="8">
    <source>
        <dbReference type="Proteomes" id="UP000265040"/>
    </source>
</evidence>
<keyword evidence="5" id="KW-0812">Transmembrane</keyword>
<reference evidence="7" key="3">
    <citation type="submission" date="2025-09" db="UniProtKB">
        <authorList>
            <consortium name="Ensembl"/>
        </authorList>
    </citation>
    <scope>IDENTIFICATION</scope>
</reference>
<feature type="transmembrane region" description="Helical" evidence="5">
    <location>
        <begin position="39"/>
        <end position="62"/>
    </location>
</feature>
<comment type="subcellular location">
    <subcellularLocation>
        <location evidence="1">Membrane</location>
    </subcellularLocation>
</comment>
<dbReference type="GO" id="GO:0005615">
    <property type="term" value="C:extracellular space"/>
    <property type="evidence" value="ECO:0007669"/>
    <property type="project" value="UniProtKB-KW"/>
</dbReference>
<dbReference type="SMART" id="SM00207">
    <property type="entry name" value="TNF"/>
    <property type="match status" value="1"/>
</dbReference>
<keyword evidence="5" id="KW-1133">Transmembrane helix</keyword>
<evidence type="ECO:0000256" key="4">
    <source>
        <dbReference type="ARBA" id="ARBA00023136"/>
    </source>
</evidence>
<evidence type="ECO:0000256" key="5">
    <source>
        <dbReference type="SAM" id="Phobius"/>
    </source>
</evidence>
<dbReference type="Ensembl" id="ENSATET00000025627.3">
    <property type="protein sequence ID" value="ENSATEP00000025221.1"/>
    <property type="gene ID" value="ENSATEG00000017506.3"/>
</dbReference>
<dbReference type="OrthoDB" id="8667946at2759"/>
<proteinExistence type="inferred from homology"/>
<sequence length="228" mass="25444">MINTYQTSLAPPPVPPRLNRSAPVLIPTPLPSQSSSKPLIRFLVGVVVLHLVLSVGGFIYLYHTDKMGQRFSAEGKVAFRSSEQETYSKTLARMVIEQPTPKKPPTNYLQWNINHSVLKNINYYHNSWLTIPESGDYYVYSRVTFSKGHRKIPLNSQVQLRKTGTGNGTAVMQAYCDLDSESTIPRLCTATQGEVITLEKGNQLSVWVADPSLVSYTEGATTFGMYKL</sequence>